<evidence type="ECO:0000313" key="2">
    <source>
        <dbReference type="Proteomes" id="UP001501035"/>
    </source>
</evidence>
<gene>
    <name evidence="1" type="ORF">GCM10010528_11590</name>
</gene>
<sequence length="67" mass="7352">MRKTETEGVRTVNTSHQLAGSSVVAVRPWREIILTTTDFVDAAHKSIAAVAARALWRFSVPDQSDVT</sequence>
<protein>
    <submittedName>
        <fullName evidence="1">Uncharacterized protein</fullName>
    </submittedName>
</protein>
<dbReference type="EMBL" id="BAAAVS010000019">
    <property type="protein sequence ID" value="GAA3032082.1"/>
    <property type="molecule type" value="Genomic_DNA"/>
</dbReference>
<comment type="caution">
    <text evidence="1">The sequence shown here is derived from an EMBL/GenBank/DDBJ whole genome shotgun (WGS) entry which is preliminary data.</text>
</comment>
<keyword evidence="2" id="KW-1185">Reference proteome</keyword>
<accession>A0ABP6L4E2</accession>
<reference evidence="2" key="1">
    <citation type="journal article" date="2019" name="Int. J. Syst. Evol. Microbiol.">
        <title>The Global Catalogue of Microorganisms (GCM) 10K type strain sequencing project: providing services to taxonomists for standard genome sequencing and annotation.</title>
        <authorList>
            <consortium name="The Broad Institute Genomics Platform"/>
            <consortium name="The Broad Institute Genome Sequencing Center for Infectious Disease"/>
            <person name="Wu L."/>
            <person name="Ma J."/>
        </authorList>
    </citation>
    <scope>NUCLEOTIDE SEQUENCE [LARGE SCALE GENOMIC DNA]</scope>
    <source>
        <strain evidence="2">JCM 14234</strain>
    </source>
</reference>
<proteinExistence type="predicted"/>
<evidence type="ECO:0000313" key="1">
    <source>
        <dbReference type="EMBL" id="GAA3032082.1"/>
    </source>
</evidence>
<dbReference type="Proteomes" id="UP001501035">
    <property type="component" value="Unassembled WGS sequence"/>
</dbReference>
<organism evidence="1 2">
    <name type="scientific">Gordonia defluvii</name>
    <dbReference type="NCBI Taxonomy" id="283718"/>
    <lineage>
        <taxon>Bacteria</taxon>
        <taxon>Bacillati</taxon>
        <taxon>Actinomycetota</taxon>
        <taxon>Actinomycetes</taxon>
        <taxon>Mycobacteriales</taxon>
        <taxon>Gordoniaceae</taxon>
        <taxon>Gordonia</taxon>
    </lineage>
</organism>
<name>A0ABP6L4E2_9ACTN</name>